<evidence type="ECO:0000313" key="3">
    <source>
        <dbReference type="Proteomes" id="UP000218287"/>
    </source>
</evidence>
<evidence type="ECO:0008006" key="4">
    <source>
        <dbReference type="Google" id="ProtNLM"/>
    </source>
</evidence>
<gene>
    <name evidence="2" type="ORF">NIES21_03830</name>
</gene>
<evidence type="ECO:0000256" key="1">
    <source>
        <dbReference type="SAM" id="SignalP"/>
    </source>
</evidence>
<name>A0A1Z4GBC5_9CYAN</name>
<dbReference type="NCBIfam" id="TIGR02595">
    <property type="entry name" value="PEP_CTERM"/>
    <property type="match status" value="1"/>
</dbReference>
<dbReference type="EMBL" id="AP018174">
    <property type="protein sequence ID" value="BAY14626.1"/>
    <property type="molecule type" value="Genomic_DNA"/>
</dbReference>
<organism evidence="2 3">
    <name type="scientific">Anabaenopsis circularis NIES-21</name>
    <dbReference type="NCBI Taxonomy" id="1085406"/>
    <lineage>
        <taxon>Bacteria</taxon>
        <taxon>Bacillati</taxon>
        <taxon>Cyanobacteriota</taxon>
        <taxon>Cyanophyceae</taxon>
        <taxon>Nostocales</taxon>
        <taxon>Nodulariaceae</taxon>
        <taxon>Anabaenopsis</taxon>
    </lineage>
</organism>
<feature type="chain" id="PRO_5012983945" description="PEP-CTERM protein-sorting domain-containing protein" evidence="1">
    <location>
        <begin position="35"/>
        <end position="408"/>
    </location>
</feature>
<accession>A0A1Z4GBC5</accession>
<feature type="signal peptide" evidence="1">
    <location>
        <begin position="1"/>
        <end position="34"/>
    </location>
</feature>
<proteinExistence type="predicted"/>
<protein>
    <recommendedName>
        <fullName evidence="4">PEP-CTERM protein-sorting domain-containing protein</fullName>
    </recommendedName>
</protein>
<dbReference type="NCBIfam" id="TIGR02913">
    <property type="entry name" value="HAF_rpt"/>
    <property type="match status" value="1"/>
</dbReference>
<dbReference type="InterPro" id="IPR013424">
    <property type="entry name" value="Ice-binding_C"/>
</dbReference>
<keyword evidence="1" id="KW-0732">Signal</keyword>
<dbReference type="InterPro" id="IPR014262">
    <property type="entry name" value="HAF_rpt"/>
</dbReference>
<keyword evidence="3" id="KW-1185">Reference proteome</keyword>
<evidence type="ECO:0000313" key="2">
    <source>
        <dbReference type="EMBL" id="BAY14626.1"/>
    </source>
</evidence>
<sequence>MWKIQKLTTNIKNLAIVSGSAVLMTLGISTSAMAAILYDLIDINPEDNYLPYSDWPTDINDAGQIVGYINTFVNNRYRPGWLWSRENGRVWINDSSGQVDTIAIVPSGINNLGQVSVYRMSADYGSWSGVWSESGSVTPLERSFYFQSNAAYGINNLGQVVGYSNFSSEPIYNDFGDLIDVDGKDHAVLWNSSNERIDLGTLPGRERSYATAINDSGQVVGDSNNSFNDNRAFFWSPETGIQEIGTLPGEDYSTASAINNQGQVLGFSRSSNGGSSFLWTQEAGIVPLPIRASDINDLGQVVGYCPGVGTEFCLWSPETGVSNLDISFDPTVDWKLDVLVGINNKGEIVGYGRKRNSIEPNAIRPFLLTPRTSEPVPEPITMGGTLLAGVGLAYLRRQRRLRSSQVTE</sequence>
<dbReference type="OrthoDB" id="518002at2"/>
<dbReference type="AlphaFoldDB" id="A0A1Z4GBC5"/>
<dbReference type="Proteomes" id="UP000218287">
    <property type="component" value="Chromosome"/>
</dbReference>
<reference evidence="2 3" key="1">
    <citation type="submission" date="2017-06" db="EMBL/GenBank/DDBJ databases">
        <title>Genome sequencing of cyanobaciteial culture collection at National Institute for Environmental Studies (NIES).</title>
        <authorList>
            <person name="Hirose Y."/>
            <person name="Shimura Y."/>
            <person name="Fujisawa T."/>
            <person name="Nakamura Y."/>
            <person name="Kawachi M."/>
        </authorList>
    </citation>
    <scope>NUCLEOTIDE SEQUENCE [LARGE SCALE GENOMIC DNA]</scope>
    <source>
        <strain evidence="2 3">NIES-21</strain>
    </source>
</reference>